<sequence length="509" mass="54300">MVRILSALLALGASALLAVPASAQDGSFSIGAPFSDGMVLQRGQAIPVWGTGRPGTEVTARLGDDTGTATVRPDGTWRLELPSREAADGLTLSVSKAGGQFEVADIAIGEVLLCSGQSNMAWKMSASALRPEDRRMPVDQRIRLLTVPEASAQVERARFGKDAKWKKASDGWADFSAVCLFTGREIARSERVPVGLIASAWGGTPIRAWLPYEGIARAGGMDEQLAVLDAFRRDPEAAQARYGATLNDLWESRPNPARTRKGKEGYANLFNGMIAPLGPTRVAGVIWYQGENEANNAETTVSYRGLLEALIAGWRGRLGAKVPFVVVQLAGFGKLAGKADNDDWAAVREAQRQVARDDPATELVVTTDVSERLDIHPTMKRPVGQRAGAALLKLAYGKPEAYRPPEAVSALRVGDGVEISISSAKGPLLAASWGRPGPFMLCEDAAGTSCSFADARFSSEGIVVAVPDGSRPVLVRYCWDAAPICNVFDQAEMPLGPFELTIDAPRQTN</sequence>
<reference evidence="4 5" key="1">
    <citation type="submission" date="2016-07" db="EMBL/GenBank/DDBJ databases">
        <title>Complete genome sequence of Altererythrobacter dongtanensis KCTC 22672, a type strain with esterase isolated from tidal flat.</title>
        <authorList>
            <person name="Cheng H."/>
            <person name="Wu Y.-H."/>
            <person name="Zhou P."/>
            <person name="Huo Y.-Y."/>
            <person name="Wang C.-S."/>
            <person name="Xu X.-W."/>
        </authorList>
    </citation>
    <scope>NUCLEOTIDE SEQUENCE [LARGE SCALE GENOMIC DNA]</scope>
    <source>
        <strain evidence="4 5">KCTC 22672</strain>
    </source>
</reference>
<evidence type="ECO:0000313" key="5">
    <source>
        <dbReference type="Proteomes" id="UP000092932"/>
    </source>
</evidence>
<feature type="chain" id="PRO_5008534169" description="Sialate O-acetylesterase domain-containing protein" evidence="2">
    <location>
        <begin position="24"/>
        <end position="509"/>
    </location>
</feature>
<dbReference type="RefSeq" id="WP_067680659.1">
    <property type="nucleotide sequence ID" value="NZ_CP016591.1"/>
</dbReference>
<dbReference type="InterPro" id="IPR013783">
    <property type="entry name" value="Ig-like_fold"/>
</dbReference>
<feature type="domain" description="Sialate O-acetylesterase" evidence="3">
    <location>
        <begin position="110"/>
        <end position="211"/>
    </location>
</feature>
<dbReference type="KEGG" id="ado:A6F68_02519"/>
<dbReference type="SUPFAM" id="SSF52266">
    <property type="entry name" value="SGNH hydrolase"/>
    <property type="match status" value="1"/>
</dbReference>
<dbReference type="GO" id="GO:0001681">
    <property type="term" value="F:sialate O-acetylesterase activity"/>
    <property type="evidence" value="ECO:0007669"/>
    <property type="project" value="InterPro"/>
</dbReference>
<evidence type="ECO:0000256" key="1">
    <source>
        <dbReference type="ARBA" id="ARBA00022801"/>
    </source>
</evidence>
<dbReference type="Proteomes" id="UP000092932">
    <property type="component" value="Chromosome"/>
</dbReference>
<dbReference type="Gene3D" id="2.60.40.10">
    <property type="entry name" value="Immunoglobulins"/>
    <property type="match status" value="1"/>
</dbReference>
<feature type="signal peptide" evidence="2">
    <location>
        <begin position="1"/>
        <end position="23"/>
    </location>
</feature>
<evidence type="ECO:0000313" key="4">
    <source>
        <dbReference type="EMBL" id="ANY21015.1"/>
    </source>
</evidence>
<dbReference type="InterPro" id="IPR005181">
    <property type="entry name" value="SASA"/>
</dbReference>
<gene>
    <name evidence="4" type="ORF">A6F68_02519</name>
</gene>
<dbReference type="OrthoDB" id="9795554at2"/>
<proteinExistence type="predicted"/>
<protein>
    <recommendedName>
        <fullName evidence="3">Sialate O-acetylesterase domain-containing protein</fullName>
    </recommendedName>
</protein>
<dbReference type="EMBL" id="CP016591">
    <property type="protein sequence ID" value="ANY21015.1"/>
    <property type="molecule type" value="Genomic_DNA"/>
</dbReference>
<dbReference type="STRING" id="692370.A6F68_02519"/>
<dbReference type="InterPro" id="IPR036514">
    <property type="entry name" value="SGNH_hydro_sf"/>
</dbReference>
<dbReference type="AlphaFoldDB" id="A0A1B2AG62"/>
<keyword evidence="5" id="KW-1185">Reference proteome</keyword>
<dbReference type="Pfam" id="PF03629">
    <property type="entry name" value="SASA"/>
    <property type="match status" value="2"/>
</dbReference>
<dbReference type="GO" id="GO:0005975">
    <property type="term" value="P:carbohydrate metabolic process"/>
    <property type="evidence" value="ECO:0007669"/>
    <property type="project" value="TreeGrafter"/>
</dbReference>
<accession>A0A1B2AG62</accession>
<name>A0A1B2AG62_9SPHN</name>
<feature type="domain" description="Sialate O-acetylesterase" evidence="3">
    <location>
        <begin position="261"/>
        <end position="379"/>
    </location>
</feature>
<dbReference type="InterPro" id="IPR039329">
    <property type="entry name" value="SIAE"/>
</dbReference>
<keyword evidence="2" id="KW-0732">Signal</keyword>
<evidence type="ECO:0000256" key="2">
    <source>
        <dbReference type="SAM" id="SignalP"/>
    </source>
</evidence>
<dbReference type="PANTHER" id="PTHR22901">
    <property type="entry name" value="SIALATE O-ACETYLESTERASE"/>
    <property type="match status" value="1"/>
</dbReference>
<dbReference type="Gene3D" id="3.40.50.1110">
    <property type="entry name" value="SGNH hydrolase"/>
    <property type="match status" value="1"/>
</dbReference>
<evidence type="ECO:0000259" key="3">
    <source>
        <dbReference type="Pfam" id="PF03629"/>
    </source>
</evidence>
<organism evidence="4 5">
    <name type="scientific">Tsuneonella dongtanensis</name>
    <dbReference type="NCBI Taxonomy" id="692370"/>
    <lineage>
        <taxon>Bacteria</taxon>
        <taxon>Pseudomonadati</taxon>
        <taxon>Pseudomonadota</taxon>
        <taxon>Alphaproteobacteria</taxon>
        <taxon>Sphingomonadales</taxon>
        <taxon>Erythrobacteraceae</taxon>
        <taxon>Tsuneonella</taxon>
    </lineage>
</organism>
<keyword evidence="1" id="KW-0378">Hydrolase</keyword>
<dbReference type="PANTHER" id="PTHR22901:SF0">
    <property type="entry name" value="SIALATE O-ACETYLESTERASE"/>
    <property type="match status" value="1"/>
</dbReference>